<dbReference type="PRINTS" id="PR00354">
    <property type="entry name" value="7FE8SFRDOXIN"/>
</dbReference>
<keyword evidence="11 12" id="KW-0003">3Fe-4S</keyword>
<dbReference type="InterPro" id="IPR017900">
    <property type="entry name" value="4Fe4S_Fe_S_CS"/>
</dbReference>
<dbReference type="SUPFAM" id="SSF54862">
    <property type="entry name" value="4Fe-4S ferredoxins"/>
    <property type="match status" value="1"/>
</dbReference>
<dbReference type="GO" id="GO:0051539">
    <property type="term" value="F:4 iron, 4 sulfur cluster binding"/>
    <property type="evidence" value="ECO:0007669"/>
    <property type="project" value="UniProtKB-UniRule"/>
</dbReference>
<dbReference type="Gene3D" id="3.30.70.20">
    <property type="match status" value="1"/>
</dbReference>
<evidence type="ECO:0000256" key="7">
    <source>
        <dbReference type="ARBA" id="ARBA00022737"/>
    </source>
</evidence>
<dbReference type="PROSITE" id="PS00198">
    <property type="entry name" value="4FE4S_FER_1"/>
    <property type="match status" value="1"/>
</dbReference>
<feature type="region of interest" description="Disordered" evidence="13">
    <location>
        <begin position="80"/>
        <end position="118"/>
    </location>
</feature>
<dbReference type="EMBL" id="JLXW01000006">
    <property type="protein sequence ID" value="KBZ63569.1"/>
    <property type="molecule type" value="Genomic_DNA"/>
</dbReference>
<comment type="cofactor">
    <cofactor evidence="12">
        <name>[3Fe-4S] cluster</name>
        <dbReference type="ChEBI" id="CHEBI:21137"/>
    </cofactor>
    <text evidence="12">Binds 1 [3Fe-4S] cluster.</text>
</comment>
<dbReference type="PANTHER" id="PTHR42859:SF2">
    <property type="entry name" value="FERREDOXIN"/>
    <property type="match status" value="1"/>
</dbReference>
<evidence type="ECO:0000256" key="8">
    <source>
        <dbReference type="ARBA" id="ARBA00022982"/>
    </source>
</evidence>
<keyword evidence="4 12" id="KW-0813">Transport</keyword>
<keyword evidence="7" id="KW-0677">Repeat</keyword>
<dbReference type="InterPro" id="IPR000813">
    <property type="entry name" value="7Fe_ferredoxin"/>
</dbReference>
<evidence type="ECO:0000256" key="3">
    <source>
        <dbReference type="ARBA" id="ARBA00013529"/>
    </source>
</evidence>
<dbReference type="PROSITE" id="PS51379">
    <property type="entry name" value="4FE4S_FER_2"/>
    <property type="match status" value="1"/>
</dbReference>
<evidence type="ECO:0000313" key="15">
    <source>
        <dbReference type="EMBL" id="KBZ63569.1"/>
    </source>
</evidence>
<evidence type="ECO:0000256" key="6">
    <source>
        <dbReference type="ARBA" id="ARBA00022723"/>
    </source>
</evidence>
<feature type="domain" description="4Fe-4S ferredoxin-type" evidence="14">
    <location>
        <begin position="31"/>
        <end position="60"/>
    </location>
</feature>
<protein>
    <recommendedName>
        <fullName evidence="3 12">Ferredoxin</fullName>
    </recommendedName>
</protein>
<evidence type="ECO:0000259" key="14">
    <source>
        <dbReference type="PROSITE" id="PS51379"/>
    </source>
</evidence>
<keyword evidence="5 12" id="KW-0004">4Fe-4S</keyword>
<keyword evidence="10 12" id="KW-0411">Iron-sulfur</keyword>
<reference evidence="15 16" key="1">
    <citation type="submission" date="2014-04" db="EMBL/GenBank/DDBJ databases">
        <title>The Genome Sequence of Mycobacterium tuberculosis TKK-01-0051.</title>
        <authorList>
            <consortium name="The Broad Institute Genomics Platform"/>
            <consortium name="The Broad Institute Genome Sequencing Center for Infectious Disease"/>
            <person name="Earl A.M."/>
            <person name="Cohen K."/>
            <person name="Pym A."/>
            <person name="Bishai W."/>
            <person name="Maharaj K."/>
            <person name="Desjardins C."/>
            <person name="Abeel T."/>
            <person name="Young S."/>
            <person name="Zeng Q."/>
            <person name="Gargeya S."/>
            <person name="Abouelleil A."/>
            <person name="Alvarado L."/>
            <person name="Chapman S.B."/>
            <person name="Gainer-Dewar J."/>
            <person name="Goldberg J."/>
            <person name="Griggs A."/>
            <person name="Gujja S."/>
            <person name="Hansen M."/>
            <person name="Howarth C."/>
            <person name="Imamovic A."/>
            <person name="Larimer J."/>
            <person name="Murphy C."/>
            <person name="Naylor J."/>
            <person name="Pearson M."/>
            <person name="Poon T.W."/>
            <person name="Priest M."/>
            <person name="Roberts A."/>
            <person name="Saif S."/>
            <person name="Shea T."/>
            <person name="Sykes S."/>
            <person name="Wortman J."/>
            <person name="Nusbaum C."/>
            <person name="Birren B."/>
        </authorList>
    </citation>
    <scope>NUCLEOTIDE SEQUENCE [LARGE SCALE GENOMIC DNA]</scope>
    <source>
        <strain evidence="15 16">TKK-01-0051</strain>
    </source>
</reference>
<dbReference type="HOGENOM" id="CLU_139698_0_3_11"/>
<dbReference type="GeneID" id="31529356"/>
<dbReference type="GO" id="GO:0046872">
    <property type="term" value="F:metal ion binding"/>
    <property type="evidence" value="ECO:0007669"/>
    <property type="project" value="UniProtKB-UniRule"/>
</dbReference>
<sequence>MTYVIGKPCIDVMDRACVDECPVDCIYEGGRALYIHPDECVDCGACEPVCPVEAIYYEDDLPEDLKPYLADNEAFFTETLPGRDAPLGSPGGAGKLGPLGVDTPLVAGQPSATHSDGA</sequence>
<dbReference type="NCBIfam" id="NF045480">
    <property type="entry name" value="FdxA_Actino"/>
    <property type="match status" value="1"/>
</dbReference>
<evidence type="ECO:0000256" key="4">
    <source>
        <dbReference type="ARBA" id="ARBA00022448"/>
    </source>
</evidence>
<keyword evidence="6 12" id="KW-0479">Metal-binding</keyword>
<evidence type="ECO:0000256" key="2">
    <source>
        <dbReference type="ARBA" id="ARBA00003532"/>
    </source>
</evidence>
<dbReference type="GO" id="GO:0051538">
    <property type="term" value="F:3 iron, 4 sulfur cluster binding"/>
    <property type="evidence" value="ECO:0007669"/>
    <property type="project" value="UniProtKB-UniRule"/>
</dbReference>
<name>A0A051U301_9MYCO</name>
<dbReference type="Proteomes" id="UP000025947">
    <property type="component" value="Unassembled WGS sequence"/>
</dbReference>
<proteinExistence type="predicted"/>
<comment type="function">
    <text evidence="2 12">Ferredoxins are iron-sulfur proteins that transfer electrons in a wide variety of metabolic reactions.</text>
</comment>
<evidence type="ECO:0000256" key="12">
    <source>
        <dbReference type="RuleBase" id="RU365098"/>
    </source>
</evidence>
<keyword evidence="16" id="KW-1185">Reference proteome</keyword>
<dbReference type="InterPro" id="IPR054830">
    <property type="entry name" value="FdxA_Actino"/>
</dbReference>
<dbReference type="Pfam" id="PF00037">
    <property type="entry name" value="Fer4"/>
    <property type="match status" value="1"/>
</dbReference>
<accession>A0A051U301</accession>
<evidence type="ECO:0000313" key="16">
    <source>
        <dbReference type="Proteomes" id="UP000025947"/>
    </source>
</evidence>
<keyword evidence="9 12" id="KW-0408">Iron</keyword>
<organism evidence="15 16">
    <name type="scientific">Mycobacterium [tuberculosis] TKK-01-0051</name>
    <dbReference type="NCBI Taxonomy" id="1324261"/>
    <lineage>
        <taxon>Bacteria</taxon>
        <taxon>Bacillati</taxon>
        <taxon>Actinomycetota</taxon>
        <taxon>Actinomycetes</taxon>
        <taxon>Mycobacteriales</taxon>
        <taxon>Mycobacteriaceae</taxon>
        <taxon>Mycobacterium</taxon>
        <taxon>Mycobacterium avium complex (MAC)</taxon>
    </lineage>
</organism>
<dbReference type="InterPro" id="IPR017896">
    <property type="entry name" value="4Fe4S_Fe-S-bd"/>
</dbReference>
<keyword evidence="8 12" id="KW-0249">Electron transport</keyword>
<dbReference type="PANTHER" id="PTHR42859">
    <property type="entry name" value="OXIDOREDUCTASE"/>
    <property type="match status" value="1"/>
</dbReference>
<evidence type="ECO:0000256" key="1">
    <source>
        <dbReference type="ARBA" id="ARBA00001966"/>
    </source>
</evidence>
<dbReference type="GO" id="GO:0009055">
    <property type="term" value="F:electron transfer activity"/>
    <property type="evidence" value="ECO:0007669"/>
    <property type="project" value="UniProtKB-UniRule"/>
</dbReference>
<dbReference type="AlphaFoldDB" id="A0A051U301"/>
<comment type="caution">
    <text evidence="15">The sequence shown here is derived from an EMBL/GenBank/DDBJ whole genome shotgun (WGS) entry which is preliminary data.</text>
</comment>
<comment type="cofactor">
    <cofactor evidence="1 12">
        <name>[4Fe-4S] cluster</name>
        <dbReference type="ChEBI" id="CHEBI:49883"/>
    </cofactor>
</comment>
<evidence type="ECO:0000256" key="9">
    <source>
        <dbReference type="ARBA" id="ARBA00023004"/>
    </source>
</evidence>
<evidence type="ECO:0000256" key="13">
    <source>
        <dbReference type="SAM" id="MobiDB-lite"/>
    </source>
</evidence>
<gene>
    <name evidence="15" type="ORF">K875_02279</name>
</gene>
<evidence type="ECO:0000256" key="11">
    <source>
        <dbReference type="ARBA" id="ARBA00023291"/>
    </source>
</evidence>
<evidence type="ECO:0000256" key="5">
    <source>
        <dbReference type="ARBA" id="ARBA00022485"/>
    </source>
</evidence>
<dbReference type="RefSeq" id="WP_007774601.1">
    <property type="nucleotide sequence ID" value="NZ_KK328284.1"/>
</dbReference>
<dbReference type="PATRIC" id="fig|1324261.3.peg.2297"/>
<evidence type="ECO:0000256" key="10">
    <source>
        <dbReference type="ARBA" id="ARBA00023014"/>
    </source>
</evidence>
<dbReference type="InterPro" id="IPR050294">
    <property type="entry name" value="RnfB_subfamily"/>
</dbReference>